<keyword evidence="6 11" id="KW-0812">Transmembrane</keyword>
<feature type="transmembrane region" description="Helical" evidence="11">
    <location>
        <begin position="155"/>
        <end position="177"/>
    </location>
</feature>
<proteinExistence type="inferred from homology"/>
<organism evidence="12 13">
    <name type="scientific">Pelobates cultripes</name>
    <name type="common">Western spadefoot toad</name>
    <dbReference type="NCBI Taxonomy" id="61616"/>
    <lineage>
        <taxon>Eukaryota</taxon>
        <taxon>Metazoa</taxon>
        <taxon>Chordata</taxon>
        <taxon>Craniata</taxon>
        <taxon>Vertebrata</taxon>
        <taxon>Euteleostomi</taxon>
        <taxon>Amphibia</taxon>
        <taxon>Batrachia</taxon>
        <taxon>Anura</taxon>
        <taxon>Pelobatoidea</taxon>
        <taxon>Pelobatidae</taxon>
        <taxon>Pelobates</taxon>
    </lineage>
</organism>
<evidence type="ECO:0000256" key="9">
    <source>
        <dbReference type="ARBA" id="ARBA00023136"/>
    </source>
</evidence>
<evidence type="ECO:0000313" key="13">
    <source>
        <dbReference type="Proteomes" id="UP001295444"/>
    </source>
</evidence>
<feature type="transmembrane region" description="Helical" evidence="11">
    <location>
        <begin position="303"/>
        <end position="323"/>
    </location>
</feature>
<comment type="subcellular location">
    <subcellularLocation>
        <location evidence="1 11">Endoplasmic reticulum membrane</location>
        <topology evidence="1 11">Multi-pass membrane protein</topology>
    </subcellularLocation>
</comment>
<evidence type="ECO:0000256" key="8">
    <source>
        <dbReference type="ARBA" id="ARBA00022989"/>
    </source>
</evidence>
<comment type="similarity">
    <text evidence="10">Belongs to the glycosyltransferase 22 family. PIGZ subfamily.</text>
</comment>
<feature type="transmembrane region" description="Helical" evidence="11">
    <location>
        <begin position="353"/>
        <end position="370"/>
    </location>
</feature>
<dbReference type="PANTHER" id="PTHR22760:SF3">
    <property type="entry name" value="GPI MANNOSYLTRANSFERASE 4"/>
    <property type="match status" value="1"/>
</dbReference>
<name>A0AAD1RCF7_PELCU</name>
<dbReference type="InterPro" id="IPR005599">
    <property type="entry name" value="GPI_mannosylTrfase"/>
</dbReference>
<keyword evidence="8 11" id="KW-1133">Transmembrane helix</keyword>
<keyword evidence="5" id="KW-0808">Transferase</keyword>
<keyword evidence="13" id="KW-1185">Reference proteome</keyword>
<dbReference type="AlphaFoldDB" id="A0AAD1RCF7"/>
<keyword evidence="7 11" id="KW-0256">Endoplasmic reticulum</keyword>
<keyword evidence="4 11" id="KW-0328">Glycosyltransferase</keyword>
<dbReference type="EC" id="2.4.1.-" evidence="11"/>
<feature type="transmembrane region" description="Helical" evidence="11">
    <location>
        <begin position="107"/>
        <end position="135"/>
    </location>
</feature>
<keyword evidence="3" id="KW-0337">GPI-anchor biosynthesis</keyword>
<dbReference type="GO" id="GO:0005789">
    <property type="term" value="C:endoplasmic reticulum membrane"/>
    <property type="evidence" value="ECO:0007669"/>
    <property type="project" value="UniProtKB-SubCell"/>
</dbReference>
<feature type="transmembrane region" description="Helical" evidence="11">
    <location>
        <begin position="376"/>
        <end position="395"/>
    </location>
</feature>
<evidence type="ECO:0000256" key="10">
    <source>
        <dbReference type="ARBA" id="ARBA00038466"/>
    </source>
</evidence>
<dbReference type="EMBL" id="OW240913">
    <property type="protein sequence ID" value="CAH2247841.1"/>
    <property type="molecule type" value="Genomic_DNA"/>
</dbReference>
<feature type="transmembrane region" description="Helical" evidence="11">
    <location>
        <begin position="402"/>
        <end position="425"/>
    </location>
</feature>
<evidence type="ECO:0000256" key="2">
    <source>
        <dbReference type="ARBA" id="ARBA00004687"/>
    </source>
</evidence>
<evidence type="ECO:0000256" key="7">
    <source>
        <dbReference type="ARBA" id="ARBA00022824"/>
    </source>
</evidence>
<gene>
    <name evidence="12" type="ORF">PECUL_23A047155</name>
</gene>
<keyword evidence="9 11" id="KW-0472">Membrane</keyword>
<dbReference type="Pfam" id="PF03901">
    <property type="entry name" value="Glyco_transf_22"/>
    <property type="match status" value="1"/>
</dbReference>
<dbReference type="Proteomes" id="UP001295444">
    <property type="component" value="Chromosome 02"/>
</dbReference>
<protein>
    <recommendedName>
        <fullName evidence="11">Mannosyltransferase</fullName>
        <ecNumber evidence="11">2.4.1.-</ecNumber>
    </recommendedName>
</protein>
<evidence type="ECO:0000256" key="6">
    <source>
        <dbReference type="ARBA" id="ARBA00022692"/>
    </source>
</evidence>
<comment type="pathway">
    <text evidence="2">Glycolipid biosynthesis; glycosylphosphatidylinositol-anchor biosynthesis.</text>
</comment>
<accession>A0AAD1RCF7</accession>
<sequence>MPVNMKSVPCCLSQEMGAKTLWASLSILRIAWCLLPQTGYLHPDEFFQSPEVMAGDILDLDINRPWEFLPTFPCRTVVTPLLTSGAAFWIIKLLHHLDFKVTSACGYVLLVLPRLLITLLSFILDYTVFHIAPAWGSNRWNAMILLAGSYVTLVFYTRTISNAMEGIFLSVILLLTSPEKIHKAKSHHFIGIILAAGIFNRPTFAAFALVPVLFWAGKTKDCCFSYQSFVTNVLKLLPSSFSTSIIFISADTLWYKGWLTFTTQSSMEQLFQKTVLTPLNFLKYNLNPDNLAQHGTHPPITHVVVNGVVLFGILHVSVVFIFLKMLKRSIMKLFPKSQCNNNQNKEGIPQHTSLLFLIYFVPLILLSLVGHQEPRFLIPLLLPVVLLYSTCYRIGKMTCAIALFNIIGALFFGFLHQGGLIPSLFHIQQIVQSKPTPGESLNHYTILFTHTYMPPKHLLCLNRGQTHTDVVDLAGFDESQLCQKIIDIKKDLSRENVLPNKNRHHFLIVFPGTIAEVVENCGLVFTGGVLFAPHVSMEDPPTLLQLLGGNIKNYLGLHVREIDV</sequence>
<evidence type="ECO:0000256" key="4">
    <source>
        <dbReference type="ARBA" id="ARBA00022676"/>
    </source>
</evidence>
<feature type="transmembrane region" description="Helical" evidence="11">
    <location>
        <begin position="189"/>
        <end position="216"/>
    </location>
</feature>
<evidence type="ECO:0000313" key="12">
    <source>
        <dbReference type="EMBL" id="CAH2247841.1"/>
    </source>
</evidence>
<evidence type="ECO:0000256" key="11">
    <source>
        <dbReference type="RuleBase" id="RU363075"/>
    </source>
</evidence>
<dbReference type="GO" id="GO:0006506">
    <property type="term" value="P:GPI anchor biosynthetic process"/>
    <property type="evidence" value="ECO:0007669"/>
    <property type="project" value="UniProtKB-KW"/>
</dbReference>
<evidence type="ECO:0000256" key="1">
    <source>
        <dbReference type="ARBA" id="ARBA00004477"/>
    </source>
</evidence>
<reference evidence="12" key="1">
    <citation type="submission" date="2022-03" db="EMBL/GenBank/DDBJ databases">
        <authorList>
            <person name="Alioto T."/>
            <person name="Alioto T."/>
            <person name="Gomez Garrido J."/>
        </authorList>
    </citation>
    <scope>NUCLEOTIDE SEQUENCE</scope>
</reference>
<evidence type="ECO:0000256" key="5">
    <source>
        <dbReference type="ARBA" id="ARBA00022679"/>
    </source>
</evidence>
<evidence type="ECO:0000256" key="3">
    <source>
        <dbReference type="ARBA" id="ARBA00022502"/>
    </source>
</evidence>
<dbReference type="GO" id="GO:0000026">
    <property type="term" value="F:alpha-1,2-mannosyltransferase activity"/>
    <property type="evidence" value="ECO:0007669"/>
    <property type="project" value="TreeGrafter"/>
</dbReference>
<dbReference type="PANTHER" id="PTHR22760">
    <property type="entry name" value="GLYCOSYLTRANSFERASE"/>
    <property type="match status" value="1"/>
</dbReference>